<dbReference type="GO" id="GO:0120159">
    <property type="term" value="F:rRNA pseudouridine synthase activity"/>
    <property type="evidence" value="ECO:0007669"/>
    <property type="project" value="UniProtKB-ARBA"/>
</dbReference>
<dbReference type="GO" id="GO:0003723">
    <property type="term" value="F:RNA binding"/>
    <property type="evidence" value="ECO:0007669"/>
    <property type="project" value="UniProtKB-KW"/>
</dbReference>
<evidence type="ECO:0000313" key="8">
    <source>
        <dbReference type="Proteomes" id="UP000032668"/>
    </source>
</evidence>
<dbReference type="InterPro" id="IPR006224">
    <property type="entry name" value="PsdUridine_synth_RluA-like_CS"/>
</dbReference>
<dbReference type="RefSeq" id="WP_048879884.1">
    <property type="nucleotide sequence ID" value="NZ_BANC01000095.1"/>
</dbReference>
<dbReference type="InterPro" id="IPR020103">
    <property type="entry name" value="PsdUridine_synth_cat_dom_sf"/>
</dbReference>
<dbReference type="InterPro" id="IPR006145">
    <property type="entry name" value="PsdUridine_synth_RsuA/RluA"/>
</dbReference>
<evidence type="ECO:0000256" key="1">
    <source>
        <dbReference type="ARBA" id="ARBA00010876"/>
    </source>
</evidence>
<dbReference type="EC" id="5.4.99.-" evidence="5"/>
<dbReference type="PANTHER" id="PTHR21600">
    <property type="entry name" value="MITOCHONDRIAL RNA PSEUDOURIDINE SYNTHASE"/>
    <property type="match status" value="1"/>
</dbReference>
<keyword evidence="8" id="KW-1185">Reference proteome</keyword>
<name>A0A0D6PJX1_9PROT</name>
<evidence type="ECO:0000256" key="5">
    <source>
        <dbReference type="RuleBase" id="RU362028"/>
    </source>
</evidence>
<dbReference type="STRING" id="1120923.SAMN02746095_01898"/>
<dbReference type="PROSITE" id="PS01129">
    <property type="entry name" value="PSI_RLU"/>
    <property type="match status" value="1"/>
</dbReference>
<evidence type="ECO:0000256" key="3">
    <source>
        <dbReference type="PIRSR" id="PIRSR606225-1"/>
    </source>
</evidence>
<evidence type="ECO:0000259" key="6">
    <source>
        <dbReference type="SMART" id="SM00363"/>
    </source>
</evidence>
<reference evidence="7 8" key="1">
    <citation type="submission" date="2012-11" db="EMBL/GenBank/DDBJ databases">
        <title>Whole genome sequence of Acidocella aminolytica 101 = DSM 11237.</title>
        <authorList>
            <person name="Azuma Y."/>
            <person name="Higashiura N."/>
            <person name="Hirakawa H."/>
            <person name="Matsushita K."/>
        </authorList>
    </citation>
    <scope>NUCLEOTIDE SEQUENCE [LARGE SCALE GENOMIC DNA]</scope>
    <source>
        <strain evidence="8">101 / DSM 11237</strain>
    </source>
</reference>
<dbReference type="CDD" id="cd02869">
    <property type="entry name" value="PseudoU_synth_RluA_like"/>
    <property type="match status" value="1"/>
</dbReference>
<dbReference type="PROSITE" id="PS50889">
    <property type="entry name" value="S4"/>
    <property type="match status" value="1"/>
</dbReference>
<dbReference type="InterPro" id="IPR002942">
    <property type="entry name" value="S4_RNA-bd"/>
</dbReference>
<dbReference type="InterPro" id="IPR006225">
    <property type="entry name" value="PsdUridine_synth_RluC/D"/>
</dbReference>
<gene>
    <name evidence="7" type="ORF">Aam_097_028</name>
</gene>
<accession>A0A0D6PJX1</accession>
<dbReference type="InterPro" id="IPR050188">
    <property type="entry name" value="RluA_PseudoU_synthase"/>
</dbReference>
<dbReference type="NCBIfam" id="TIGR00005">
    <property type="entry name" value="rluA_subfam"/>
    <property type="match status" value="1"/>
</dbReference>
<sequence>MTEIQVPEAGADMRLDRFLRREVPGLTQGVLQKLLRTGKIRLNGNRAEANARLTQGDVLSVPEIAPPAEAPKQRQVVKMDEARTKELERMVLYSDESVIVLNKPAGLPVQGGSGIAVHVDGMLDALQGDHPERPKLVHRLDRDTSGILVIARSGRVASKLSAAFRGRDVAKTYWALLAGLPEQLEGRIDLPLKRIDLGQTSRSEPASRKDKEAQKAITDYRVLDKAGKKFSLVELNPHTGRMHQLRAHCLALGTPILGDEVYGGIFSEHFADQLHLHARRLIFPHPEGGSLTVEAPLPKHMLAGLNYLGFPAPEAEKPHRNGR</sequence>
<keyword evidence="4" id="KW-0694">RNA-binding</keyword>
<protein>
    <recommendedName>
        <fullName evidence="5">Pseudouridine synthase</fullName>
        <ecNumber evidence="5">5.4.99.-</ecNumber>
    </recommendedName>
</protein>
<dbReference type="InterPro" id="IPR036986">
    <property type="entry name" value="S4_RNA-bd_sf"/>
</dbReference>
<keyword evidence="2 5" id="KW-0413">Isomerase</keyword>
<comment type="function">
    <text evidence="5">Responsible for synthesis of pseudouridine from uracil.</text>
</comment>
<feature type="domain" description="RNA-binding S4" evidence="6">
    <location>
        <begin position="13"/>
        <end position="70"/>
    </location>
</feature>
<dbReference type="SUPFAM" id="SSF55174">
    <property type="entry name" value="Alpha-L RNA-binding motif"/>
    <property type="match status" value="1"/>
</dbReference>
<dbReference type="Gene3D" id="3.10.290.10">
    <property type="entry name" value="RNA-binding S4 domain"/>
    <property type="match status" value="1"/>
</dbReference>
<dbReference type="PANTHER" id="PTHR21600:SF81">
    <property type="entry name" value="21S RRNA PSEUDOURIDINE(2819) SYNTHASE"/>
    <property type="match status" value="1"/>
</dbReference>
<comment type="similarity">
    <text evidence="1 5">Belongs to the pseudouridine synthase RluA family.</text>
</comment>
<dbReference type="AlphaFoldDB" id="A0A0D6PJX1"/>
<comment type="catalytic activity">
    <reaction evidence="5">
        <text>a uridine in RNA = a pseudouridine in RNA</text>
        <dbReference type="Rhea" id="RHEA:48348"/>
        <dbReference type="Rhea" id="RHEA-COMP:12068"/>
        <dbReference type="Rhea" id="RHEA-COMP:12069"/>
        <dbReference type="ChEBI" id="CHEBI:65314"/>
        <dbReference type="ChEBI" id="CHEBI:65315"/>
    </reaction>
</comment>
<evidence type="ECO:0000256" key="2">
    <source>
        <dbReference type="ARBA" id="ARBA00023235"/>
    </source>
</evidence>
<feature type="active site" evidence="3">
    <location>
        <position position="141"/>
    </location>
</feature>
<dbReference type="EMBL" id="BANC01000095">
    <property type="protein sequence ID" value="GAN81503.1"/>
    <property type="molecule type" value="Genomic_DNA"/>
</dbReference>
<dbReference type="Pfam" id="PF00849">
    <property type="entry name" value="PseudoU_synth_2"/>
    <property type="match status" value="1"/>
</dbReference>
<proteinExistence type="inferred from homology"/>
<evidence type="ECO:0000256" key="4">
    <source>
        <dbReference type="PROSITE-ProRule" id="PRU00182"/>
    </source>
</evidence>
<dbReference type="OrthoDB" id="9807829at2"/>
<dbReference type="SUPFAM" id="SSF55120">
    <property type="entry name" value="Pseudouridine synthase"/>
    <property type="match status" value="1"/>
</dbReference>
<dbReference type="Gene3D" id="3.30.2350.10">
    <property type="entry name" value="Pseudouridine synthase"/>
    <property type="match status" value="1"/>
</dbReference>
<dbReference type="Pfam" id="PF01479">
    <property type="entry name" value="S4"/>
    <property type="match status" value="1"/>
</dbReference>
<organism evidence="7 8">
    <name type="scientific">Acidocella aminolytica 101 = DSM 11237</name>
    <dbReference type="NCBI Taxonomy" id="1120923"/>
    <lineage>
        <taxon>Bacteria</taxon>
        <taxon>Pseudomonadati</taxon>
        <taxon>Pseudomonadota</taxon>
        <taxon>Alphaproteobacteria</taxon>
        <taxon>Acetobacterales</taxon>
        <taxon>Acidocellaceae</taxon>
        <taxon>Acidocella</taxon>
    </lineage>
</organism>
<dbReference type="CDD" id="cd00165">
    <property type="entry name" value="S4"/>
    <property type="match status" value="1"/>
</dbReference>
<comment type="caution">
    <text evidence="7">The sequence shown here is derived from an EMBL/GenBank/DDBJ whole genome shotgun (WGS) entry which is preliminary data.</text>
</comment>
<dbReference type="GO" id="GO:0000455">
    <property type="term" value="P:enzyme-directed rRNA pseudouridine synthesis"/>
    <property type="evidence" value="ECO:0007669"/>
    <property type="project" value="UniProtKB-ARBA"/>
</dbReference>
<evidence type="ECO:0000313" key="7">
    <source>
        <dbReference type="EMBL" id="GAN81503.1"/>
    </source>
</evidence>
<dbReference type="SMART" id="SM00363">
    <property type="entry name" value="S4"/>
    <property type="match status" value="1"/>
</dbReference>
<dbReference type="Proteomes" id="UP000032668">
    <property type="component" value="Unassembled WGS sequence"/>
</dbReference>